<dbReference type="RefSeq" id="WP_199404672.1">
    <property type="nucleotide sequence ID" value="NZ_JAOZFC020000003.1"/>
</dbReference>
<comment type="caution">
    <text evidence="1">The sequence shown here is derived from an EMBL/GenBank/DDBJ whole genome shotgun (WGS) entry which is preliminary data.</text>
</comment>
<evidence type="ECO:0000313" key="1">
    <source>
        <dbReference type="EMBL" id="MDF9300611.1"/>
    </source>
</evidence>
<accession>A0ABT6D580</accession>
<protein>
    <submittedName>
        <fullName evidence="1">Uncharacterized protein</fullName>
    </submittedName>
</protein>
<sequence length="231" mass="26562">MPLANEFKVQEYFWEPPASNFKDPKLKQKTAPYFLGYRGMTKGPEAYIISNTSSETGGLIYSDLLLLDGAAIANLPMDLSNMIVEDAGRVFTGLEMGTSISFKSYSYRVSTLHQQKNWAARRNRLQHQLSTTTDTQRQRQIKARLAMIDNELYKQQQLEKNVWSREYLMVPFANSVAELTELIATLESFGNGEGTKPFRFSKLTRQQKKERLFALNNPTQCMDEDEEIYDE</sequence>
<dbReference type="EMBL" id="JAOZFC020000003">
    <property type="protein sequence ID" value="MDF9300611.1"/>
    <property type="molecule type" value="Genomic_DNA"/>
</dbReference>
<proteinExistence type="predicted"/>
<evidence type="ECO:0000313" key="2">
    <source>
        <dbReference type="Proteomes" id="UP001146336"/>
    </source>
</evidence>
<reference evidence="1" key="1">
    <citation type="submission" date="2023-03" db="EMBL/GenBank/DDBJ databases">
        <title>Comparative genomics of Weissella fermenti BK2, and weissella type species.</title>
        <authorList>
            <person name="Lee J.K."/>
            <person name="Baek J.H."/>
            <person name="Kim J.M."/>
            <person name="Choi D.G."/>
            <person name="Jeon C.O."/>
        </authorList>
    </citation>
    <scope>NUCLEOTIDE SEQUENCE</scope>
    <source>
        <strain evidence="1">BK2</strain>
    </source>
</reference>
<keyword evidence="2" id="KW-1185">Reference proteome</keyword>
<gene>
    <name evidence="1" type="ORF">OIT47_010060</name>
</gene>
<dbReference type="Proteomes" id="UP001146336">
    <property type="component" value="Unassembled WGS sequence"/>
</dbReference>
<name>A0ABT6D580_9LACO</name>
<organism evidence="1 2">
    <name type="scientific">Weissella fermenti</name>
    <dbReference type="NCBI Taxonomy" id="2987699"/>
    <lineage>
        <taxon>Bacteria</taxon>
        <taxon>Bacillati</taxon>
        <taxon>Bacillota</taxon>
        <taxon>Bacilli</taxon>
        <taxon>Lactobacillales</taxon>
        <taxon>Lactobacillaceae</taxon>
        <taxon>Weissella</taxon>
    </lineage>
</organism>